<evidence type="ECO:0000256" key="10">
    <source>
        <dbReference type="ARBA" id="ARBA00022912"/>
    </source>
</evidence>
<evidence type="ECO:0000256" key="6">
    <source>
        <dbReference type="ARBA" id="ARBA00022777"/>
    </source>
</evidence>
<dbReference type="Proteomes" id="UP000295302">
    <property type="component" value="Unassembled WGS sequence"/>
</dbReference>
<evidence type="ECO:0000259" key="16">
    <source>
        <dbReference type="PROSITE" id="PS50112"/>
    </source>
</evidence>
<evidence type="ECO:0000313" key="18">
    <source>
        <dbReference type="Proteomes" id="UP000295302"/>
    </source>
</evidence>
<dbReference type="GO" id="GO:0004722">
    <property type="term" value="F:protein serine/threonine phosphatase activity"/>
    <property type="evidence" value="ECO:0007669"/>
    <property type="project" value="UniProtKB-EC"/>
</dbReference>
<comment type="catalytic activity">
    <reaction evidence="12">
        <text>O-phospho-L-seryl-[protein] + H2O = L-seryl-[protein] + phosphate</text>
        <dbReference type="Rhea" id="RHEA:20629"/>
        <dbReference type="Rhea" id="RHEA-COMP:9863"/>
        <dbReference type="Rhea" id="RHEA-COMP:11604"/>
        <dbReference type="ChEBI" id="CHEBI:15377"/>
        <dbReference type="ChEBI" id="CHEBI:29999"/>
        <dbReference type="ChEBI" id="CHEBI:43474"/>
        <dbReference type="ChEBI" id="CHEBI:83421"/>
        <dbReference type="EC" id="3.1.3.16"/>
    </reaction>
</comment>
<dbReference type="FunFam" id="3.60.40.10:FF:000005">
    <property type="entry name" value="Serine/threonine protein phosphatase"/>
    <property type="match status" value="1"/>
</dbReference>
<accession>A0A4V2YN70</accession>
<gene>
    <name evidence="17" type="ORF">E1286_07585</name>
</gene>
<keyword evidence="4" id="KW-0479">Metal-binding</keyword>
<dbReference type="Pfam" id="PF08447">
    <property type="entry name" value="PAS_3"/>
    <property type="match status" value="1"/>
</dbReference>
<dbReference type="GO" id="GO:0016301">
    <property type="term" value="F:kinase activity"/>
    <property type="evidence" value="ECO:0007669"/>
    <property type="project" value="UniProtKB-KW"/>
</dbReference>
<dbReference type="PANTHER" id="PTHR43156:SF2">
    <property type="entry name" value="STAGE II SPORULATION PROTEIN E"/>
    <property type="match status" value="1"/>
</dbReference>
<dbReference type="PANTHER" id="PTHR43156">
    <property type="entry name" value="STAGE II SPORULATION PROTEIN E-RELATED"/>
    <property type="match status" value="1"/>
</dbReference>
<evidence type="ECO:0000256" key="11">
    <source>
        <dbReference type="ARBA" id="ARBA00023211"/>
    </source>
</evidence>
<dbReference type="PROSITE" id="PS50112">
    <property type="entry name" value="PAS"/>
    <property type="match status" value="1"/>
</dbReference>
<dbReference type="GO" id="GO:0005524">
    <property type="term" value="F:ATP binding"/>
    <property type="evidence" value="ECO:0007669"/>
    <property type="project" value="UniProtKB-KW"/>
</dbReference>
<organism evidence="17 18">
    <name type="scientific">Nonomuraea terrae</name>
    <dbReference type="NCBI Taxonomy" id="2530383"/>
    <lineage>
        <taxon>Bacteria</taxon>
        <taxon>Bacillati</taxon>
        <taxon>Actinomycetota</taxon>
        <taxon>Actinomycetes</taxon>
        <taxon>Streptosporangiales</taxon>
        <taxon>Streptosporangiaceae</taxon>
        <taxon>Nonomuraea</taxon>
    </lineage>
</organism>
<sequence length="680" mass="74589">MLLCADLNAFDVLPVGVLVTVGSDHRLIYSNYAYQEMVGHREHGAPIREALGDVCVDGDFTLFDRALETGEAVTVDEIPFEYGEPGRRRFASVGMSKIMWDGEEGLLIVVQEVTQRIASERPPSSVAGQQQRFLQRYRSLVQLQTDAVWVSDPMGRVREPSAGWQRLTGQPWEEYRGDGWLNAVYPDDREPAIEVWARAVEQRDNLNQVYRVRTSGGGYRHVRVRGMPIIEGGEIVEWVGAIADIEQEWQEEQHRLLLDQVAAVTVNLADLDEVLRALAEVIVPNLADGCGIYVLPEFEDQPISMPFMATPMAIIVPAGARPFPRQEVFDSNSDLVTAVRTRRPIARMYPEGNPPPGSVPLTINGDLVAEVNSSTMVPVVVDGVVAAVVHAVVVGDREPLSVADIELLGRMLDHAHPHLSNAMRFQRTQGVALALQKYLLPDPPRVPDLEITARYSASATAAEIGGDWYDSFVLPDGSMVLTIGDMAGHDLTAAVTMSQVRNALRGLAIDRREPPGDILRRLNIATETLYPEDTGTCILARLENPDNRAWRLHYSVAGHPPPLLVTQDGEAHYLEDAVNPLLGVGYDMPRASTVATLPPRSTLLLYTDGLVEVPGEHLDLGLERLRRAASSLARAPLDAFCDELLSRLPMPRKDDIAVIAVRLPPSCPGTDSVTAAVCPG</sequence>
<dbReference type="OrthoDB" id="118142at2"/>
<dbReference type="GO" id="GO:0046872">
    <property type="term" value="F:metal ion binding"/>
    <property type="evidence" value="ECO:0007669"/>
    <property type="project" value="UniProtKB-KW"/>
</dbReference>
<keyword evidence="3" id="KW-0808">Transferase</keyword>
<dbReference type="SUPFAM" id="SSF81606">
    <property type="entry name" value="PP2C-like"/>
    <property type="match status" value="1"/>
</dbReference>
<dbReference type="InterPro" id="IPR013655">
    <property type="entry name" value="PAS_fold_3"/>
</dbReference>
<dbReference type="Pfam" id="PF13188">
    <property type="entry name" value="PAS_8"/>
    <property type="match status" value="1"/>
</dbReference>
<dbReference type="SMART" id="SM00331">
    <property type="entry name" value="PP2C_SIG"/>
    <property type="match status" value="1"/>
</dbReference>
<keyword evidence="5" id="KW-0547">Nucleotide-binding</keyword>
<evidence type="ECO:0000256" key="7">
    <source>
        <dbReference type="ARBA" id="ARBA00022801"/>
    </source>
</evidence>
<keyword evidence="18" id="KW-1185">Reference proteome</keyword>
<keyword evidence="11" id="KW-0464">Manganese</keyword>
<dbReference type="EMBL" id="SMKQ01000013">
    <property type="protein sequence ID" value="TDD53277.1"/>
    <property type="molecule type" value="Genomic_DNA"/>
</dbReference>
<keyword evidence="9" id="KW-0460">Magnesium</keyword>
<proteinExistence type="predicted"/>
<dbReference type="AlphaFoldDB" id="A0A4V2YN70"/>
<keyword evidence="7" id="KW-0378">Hydrolase</keyword>
<evidence type="ECO:0000256" key="12">
    <source>
        <dbReference type="ARBA" id="ARBA00047761"/>
    </source>
</evidence>
<comment type="function">
    <text evidence="13">Primarily acts as an independent SigF regulator that is sensitive to the osmosensory signal, mediating the cross talk of PknD with the SigF regulon. Possesses both phosphatase and kinase activities. The kinase domain functions as a classic anti-sigma factor-like kinase to phosphorylate the anti-anti-sigma factor domain at the canonical regulatory site, and the phosphatase domain antagonizes this activity.</text>
</comment>
<name>A0A4V2YN70_9ACTN</name>
<dbReference type="InterPro" id="IPR001610">
    <property type="entry name" value="PAC"/>
</dbReference>
<dbReference type="EC" id="3.1.3.16" evidence="1"/>
<dbReference type="SMART" id="SM00086">
    <property type="entry name" value="PAC"/>
    <property type="match status" value="1"/>
</dbReference>
<evidence type="ECO:0000256" key="4">
    <source>
        <dbReference type="ARBA" id="ARBA00022723"/>
    </source>
</evidence>
<evidence type="ECO:0000256" key="5">
    <source>
        <dbReference type="ARBA" id="ARBA00022741"/>
    </source>
</evidence>
<dbReference type="InterPro" id="IPR035965">
    <property type="entry name" value="PAS-like_dom_sf"/>
</dbReference>
<dbReference type="InterPro" id="IPR036457">
    <property type="entry name" value="PPM-type-like_dom_sf"/>
</dbReference>
<evidence type="ECO:0000256" key="15">
    <source>
        <dbReference type="ARBA" id="ARBA00081350"/>
    </source>
</evidence>
<feature type="domain" description="PAS" evidence="16">
    <location>
        <begin position="133"/>
        <end position="203"/>
    </location>
</feature>
<keyword evidence="8" id="KW-0067">ATP-binding</keyword>
<dbReference type="Gene3D" id="3.60.40.10">
    <property type="entry name" value="PPM-type phosphatase domain"/>
    <property type="match status" value="1"/>
</dbReference>
<dbReference type="Gene3D" id="3.30.450.40">
    <property type="match status" value="1"/>
</dbReference>
<dbReference type="InterPro" id="IPR000014">
    <property type="entry name" value="PAS"/>
</dbReference>
<dbReference type="InterPro" id="IPR001932">
    <property type="entry name" value="PPM-type_phosphatase-like_dom"/>
</dbReference>
<evidence type="ECO:0000256" key="9">
    <source>
        <dbReference type="ARBA" id="ARBA00022842"/>
    </source>
</evidence>
<dbReference type="CDD" id="cd00130">
    <property type="entry name" value="PAS"/>
    <property type="match status" value="1"/>
</dbReference>
<keyword evidence="6" id="KW-0418">Kinase</keyword>
<evidence type="ECO:0000313" key="17">
    <source>
        <dbReference type="EMBL" id="TDD53277.1"/>
    </source>
</evidence>
<dbReference type="NCBIfam" id="TIGR00229">
    <property type="entry name" value="sensory_box"/>
    <property type="match status" value="1"/>
</dbReference>
<evidence type="ECO:0000256" key="8">
    <source>
        <dbReference type="ARBA" id="ARBA00022840"/>
    </source>
</evidence>
<dbReference type="Gene3D" id="3.30.450.20">
    <property type="entry name" value="PAS domain"/>
    <property type="match status" value="2"/>
</dbReference>
<evidence type="ECO:0000256" key="1">
    <source>
        <dbReference type="ARBA" id="ARBA00013081"/>
    </source>
</evidence>
<comment type="caution">
    <text evidence="17">The sequence shown here is derived from an EMBL/GenBank/DDBJ whole genome shotgun (WGS) entry which is preliminary data.</text>
</comment>
<dbReference type="SUPFAM" id="SSF55785">
    <property type="entry name" value="PYP-like sensor domain (PAS domain)"/>
    <property type="match status" value="2"/>
</dbReference>
<keyword evidence="10" id="KW-0904">Protein phosphatase</keyword>
<evidence type="ECO:0000256" key="2">
    <source>
        <dbReference type="ARBA" id="ARBA00022553"/>
    </source>
</evidence>
<evidence type="ECO:0000256" key="13">
    <source>
        <dbReference type="ARBA" id="ARBA00056274"/>
    </source>
</evidence>
<evidence type="ECO:0000256" key="3">
    <source>
        <dbReference type="ARBA" id="ARBA00022679"/>
    </source>
</evidence>
<evidence type="ECO:0000256" key="14">
    <source>
        <dbReference type="ARBA" id="ARBA00075117"/>
    </source>
</evidence>
<dbReference type="SUPFAM" id="SSF55781">
    <property type="entry name" value="GAF domain-like"/>
    <property type="match status" value="1"/>
</dbReference>
<reference evidence="17 18" key="1">
    <citation type="submission" date="2019-03" db="EMBL/GenBank/DDBJ databases">
        <title>Draft genome sequences of novel Actinobacteria.</title>
        <authorList>
            <person name="Sahin N."/>
            <person name="Ay H."/>
            <person name="Saygin H."/>
        </authorList>
    </citation>
    <scope>NUCLEOTIDE SEQUENCE [LARGE SCALE GENOMIC DNA]</scope>
    <source>
        <strain evidence="17 18">CH32</strain>
    </source>
</reference>
<dbReference type="InterPro" id="IPR029016">
    <property type="entry name" value="GAF-like_dom_sf"/>
</dbReference>
<dbReference type="Pfam" id="PF07228">
    <property type="entry name" value="SpoIIE"/>
    <property type="match status" value="1"/>
</dbReference>
<protein>
    <recommendedName>
        <fullName evidence="1">protein-serine/threonine phosphatase</fullName>
        <ecNumber evidence="1">3.1.3.16</ecNumber>
    </recommendedName>
    <alternativeName>
        <fullName evidence="15">Protein-serine/threonine phosphatase</fullName>
    </alternativeName>
    <alternativeName>
        <fullName evidence="14">Serine/threonine-protein kinase</fullName>
    </alternativeName>
</protein>
<dbReference type="SMART" id="SM00091">
    <property type="entry name" value="PAS"/>
    <property type="match status" value="2"/>
</dbReference>
<keyword evidence="2" id="KW-0597">Phosphoprotein</keyword>
<dbReference type="InterPro" id="IPR052016">
    <property type="entry name" value="Bact_Sigma-Reg"/>
</dbReference>